<protein>
    <submittedName>
        <fullName evidence="1">Uncharacterized protein</fullName>
    </submittedName>
</protein>
<name>A0ACB9RF43_9MYRT</name>
<accession>A0ACB9RF43</accession>
<reference evidence="2" key="1">
    <citation type="journal article" date="2023" name="Front. Plant Sci.">
        <title>Chromosomal-level genome assembly of Melastoma candidum provides insights into trichome evolution.</title>
        <authorList>
            <person name="Zhong Y."/>
            <person name="Wu W."/>
            <person name="Sun C."/>
            <person name="Zou P."/>
            <person name="Liu Y."/>
            <person name="Dai S."/>
            <person name="Zhou R."/>
        </authorList>
    </citation>
    <scope>NUCLEOTIDE SEQUENCE [LARGE SCALE GENOMIC DNA]</scope>
</reference>
<keyword evidence="2" id="KW-1185">Reference proteome</keyword>
<sequence>MGKKRTREKASPTDHSPSTVIVTNLPYSFTNAQVTHCPPASPLLLARTNRLIDRQSPARKSFVSVSAPILGELSVLESAREEL</sequence>
<dbReference type="Proteomes" id="UP001057402">
    <property type="component" value="Chromosome 4"/>
</dbReference>
<organism evidence="1 2">
    <name type="scientific">Melastoma candidum</name>
    <dbReference type="NCBI Taxonomy" id="119954"/>
    <lineage>
        <taxon>Eukaryota</taxon>
        <taxon>Viridiplantae</taxon>
        <taxon>Streptophyta</taxon>
        <taxon>Embryophyta</taxon>
        <taxon>Tracheophyta</taxon>
        <taxon>Spermatophyta</taxon>
        <taxon>Magnoliopsida</taxon>
        <taxon>eudicotyledons</taxon>
        <taxon>Gunneridae</taxon>
        <taxon>Pentapetalae</taxon>
        <taxon>rosids</taxon>
        <taxon>malvids</taxon>
        <taxon>Myrtales</taxon>
        <taxon>Melastomataceae</taxon>
        <taxon>Melastomatoideae</taxon>
        <taxon>Melastomateae</taxon>
        <taxon>Melastoma</taxon>
    </lineage>
</organism>
<evidence type="ECO:0000313" key="1">
    <source>
        <dbReference type="EMBL" id="KAI4376068.1"/>
    </source>
</evidence>
<dbReference type="EMBL" id="CM042883">
    <property type="protein sequence ID" value="KAI4376068.1"/>
    <property type="molecule type" value="Genomic_DNA"/>
</dbReference>
<evidence type="ECO:0000313" key="2">
    <source>
        <dbReference type="Proteomes" id="UP001057402"/>
    </source>
</evidence>
<proteinExistence type="predicted"/>
<gene>
    <name evidence="1" type="ORF">MLD38_013862</name>
</gene>
<comment type="caution">
    <text evidence="1">The sequence shown here is derived from an EMBL/GenBank/DDBJ whole genome shotgun (WGS) entry which is preliminary data.</text>
</comment>